<proteinExistence type="predicted"/>
<sequence>MDESADSGRSSSKRSYIIEKHLSTNEIRLSKVLPKADCFTAELDEDSCELDIFLALIVPNKLQLSTVCLTEEEPTFSL</sequence>
<evidence type="ECO:0000313" key="2">
    <source>
        <dbReference type="WBParaSite" id="nRc.2.0.1.t46759-RA"/>
    </source>
</evidence>
<dbReference type="WBParaSite" id="nRc.2.0.1.t46759-RA">
    <property type="protein sequence ID" value="nRc.2.0.1.t46759-RA"/>
    <property type="gene ID" value="nRc.2.0.1.g46759"/>
</dbReference>
<evidence type="ECO:0000313" key="1">
    <source>
        <dbReference type="Proteomes" id="UP000887565"/>
    </source>
</evidence>
<keyword evidence="1" id="KW-1185">Reference proteome</keyword>
<accession>A0A915L6W1</accession>
<dbReference type="Proteomes" id="UP000887565">
    <property type="component" value="Unplaced"/>
</dbReference>
<reference evidence="2" key="1">
    <citation type="submission" date="2022-11" db="UniProtKB">
        <authorList>
            <consortium name="WormBaseParasite"/>
        </authorList>
    </citation>
    <scope>IDENTIFICATION</scope>
</reference>
<dbReference type="AlphaFoldDB" id="A0A915L6W1"/>
<name>A0A915L6W1_ROMCU</name>
<protein>
    <submittedName>
        <fullName evidence="2">Uncharacterized protein</fullName>
    </submittedName>
</protein>
<organism evidence="1 2">
    <name type="scientific">Romanomermis culicivorax</name>
    <name type="common">Nematode worm</name>
    <dbReference type="NCBI Taxonomy" id="13658"/>
    <lineage>
        <taxon>Eukaryota</taxon>
        <taxon>Metazoa</taxon>
        <taxon>Ecdysozoa</taxon>
        <taxon>Nematoda</taxon>
        <taxon>Enoplea</taxon>
        <taxon>Dorylaimia</taxon>
        <taxon>Mermithida</taxon>
        <taxon>Mermithoidea</taxon>
        <taxon>Mermithidae</taxon>
        <taxon>Romanomermis</taxon>
    </lineage>
</organism>